<evidence type="ECO:0000313" key="9">
    <source>
        <dbReference type="Proteomes" id="UP000462014"/>
    </source>
</evidence>
<dbReference type="NCBIfam" id="TIGR00247">
    <property type="entry name" value="endolytic transglycosylase MltG"/>
    <property type="match status" value="1"/>
</dbReference>
<reference evidence="8 9" key="1">
    <citation type="submission" date="2019-12" db="EMBL/GenBank/DDBJ databases">
        <title>Mucilaginibacter sp. HMF7410 genome sequencing and assembly.</title>
        <authorList>
            <person name="Kang H."/>
            <person name="Cha I."/>
            <person name="Kim H."/>
            <person name="Joh K."/>
        </authorList>
    </citation>
    <scope>NUCLEOTIDE SEQUENCE [LARGE SCALE GENOMIC DNA]</scope>
    <source>
        <strain evidence="8 9">HMF7410</strain>
    </source>
</reference>
<accession>A0A7K1T0P2</accession>
<evidence type="ECO:0000256" key="2">
    <source>
        <dbReference type="ARBA" id="ARBA00022692"/>
    </source>
</evidence>
<protein>
    <recommendedName>
        <fullName evidence="7">Endolytic murein transglycosylase</fullName>
        <ecNumber evidence="7">4.2.2.29</ecNumber>
    </recommendedName>
    <alternativeName>
        <fullName evidence="7">Peptidoglycan lytic transglycosylase</fullName>
    </alternativeName>
    <alternativeName>
        <fullName evidence="7">Peptidoglycan polymerization terminase</fullName>
    </alternativeName>
</protein>
<keyword evidence="5 7" id="KW-0456">Lyase</keyword>
<evidence type="ECO:0000256" key="1">
    <source>
        <dbReference type="ARBA" id="ARBA00022475"/>
    </source>
</evidence>
<organism evidence="8 9">
    <name type="scientific">Mucilaginibacter arboris</name>
    <dbReference type="NCBI Taxonomy" id="2682090"/>
    <lineage>
        <taxon>Bacteria</taxon>
        <taxon>Pseudomonadati</taxon>
        <taxon>Bacteroidota</taxon>
        <taxon>Sphingobacteriia</taxon>
        <taxon>Sphingobacteriales</taxon>
        <taxon>Sphingobacteriaceae</taxon>
        <taxon>Mucilaginibacter</taxon>
    </lineage>
</organism>
<keyword evidence="3 7" id="KW-1133">Transmembrane helix</keyword>
<feature type="transmembrane region" description="Helical" evidence="7">
    <location>
        <begin position="15"/>
        <end position="36"/>
    </location>
</feature>
<dbReference type="GO" id="GO:0071555">
    <property type="term" value="P:cell wall organization"/>
    <property type="evidence" value="ECO:0007669"/>
    <property type="project" value="UniProtKB-KW"/>
</dbReference>
<keyword evidence="9" id="KW-1185">Reference proteome</keyword>
<dbReference type="CDD" id="cd08010">
    <property type="entry name" value="MltG_like"/>
    <property type="match status" value="1"/>
</dbReference>
<comment type="catalytic activity">
    <reaction evidence="7">
        <text>a peptidoglycan chain = a peptidoglycan chain with N-acetyl-1,6-anhydromuramyl-[peptide] at the reducing end + a peptidoglycan chain with N-acetylglucosamine at the non-reducing end.</text>
        <dbReference type="EC" id="4.2.2.29"/>
    </reaction>
</comment>
<comment type="caution">
    <text evidence="8">The sequence shown here is derived from an EMBL/GenBank/DDBJ whole genome shotgun (WGS) entry which is preliminary data.</text>
</comment>
<proteinExistence type="inferred from homology"/>
<dbReference type="PANTHER" id="PTHR30518:SF2">
    <property type="entry name" value="ENDOLYTIC MUREIN TRANSGLYCOSYLASE"/>
    <property type="match status" value="1"/>
</dbReference>
<dbReference type="HAMAP" id="MF_02065">
    <property type="entry name" value="MltG"/>
    <property type="match status" value="1"/>
</dbReference>
<dbReference type="InterPro" id="IPR003770">
    <property type="entry name" value="MLTG-like"/>
</dbReference>
<dbReference type="GO" id="GO:0009252">
    <property type="term" value="P:peptidoglycan biosynthetic process"/>
    <property type="evidence" value="ECO:0007669"/>
    <property type="project" value="UniProtKB-UniRule"/>
</dbReference>
<evidence type="ECO:0000256" key="7">
    <source>
        <dbReference type="HAMAP-Rule" id="MF_02065"/>
    </source>
</evidence>
<dbReference type="EC" id="4.2.2.29" evidence="7"/>
<dbReference type="GO" id="GO:0008932">
    <property type="term" value="F:lytic endotransglycosylase activity"/>
    <property type="evidence" value="ECO:0007669"/>
    <property type="project" value="UniProtKB-UniRule"/>
</dbReference>
<keyword evidence="2 7" id="KW-0812">Transmembrane</keyword>
<evidence type="ECO:0000256" key="5">
    <source>
        <dbReference type="ARBA" id="ARBA00023239"/>
    </source>
</evidence>
<dbReference type="AlphaFoldDB" id="A0A7K1T0P2"/>
<evidence type="ECO:0000256" key="6">
    <source>
        <dbReference type="ARBA" id="ARBA00023316"/>
    </source>
</evidence>
<comment type="similarity">
    <text evidence="7">Belongs to the transglycosylase MltG family.</text>
</comment>
<keyword evidence="4 7" id="KW-0472">Membrane</keyword>
<dbReference type="Gene3D" id="3.30.1490.480">
    <property type="entry name" value="Endolytic murein transglycosylase"/>
    <property type="match status" value="1"/>
</dbReference>
<dbReference type="Pfam" id="PF02618">
    <property type="entry name" value="YceG"/>
    <property type="match status" value="1"/>
</dbReference>
<feature type="site" description="Important for catalytic activity" evidence="7">
    <location>
        <position position="229"/>
    </location>
</feature>
<comment type="subcellular location">
    <subcellularLocation>
        <location evidence="7">Cell membrane</location>
        <topology evidence="7">Single-pass membrane protein</topology>
    </subcellularLocation>
</comment>
<name>A0A7K1T0P2_9SPHI</name>
<gene>
    <name evidence="7 8" type="primary">mltG</name>
    <name evidence="8" type="ORF">GO621_16345</name>
</gene>
<dbReference type="RefSeq" id="WP_157568999.1">
    <property type="nucleotide sequence ID" value="NZ_WPIK01000018.1"/>
</dbReference>
<dbReference type="GO" id="GO:0005886">
    <property type="term" value="C:plasma membrane"/>
    <property type="evidence" value="ECO:0007669"/>
    <property type="project" value="UniProtKB-SubCell"/>
</dbReference>
<keyword evidence="1 7" id="KW-1003">Cell membrane</keyword>
<comment type="function">
    <text evidence="7">Functions as a peptidoglycan terminase that cleaves nascent peptidoglycan strands endolytically to terminate their elongation.</text>
</comment>
<dbReference type="EMBL" id="WPIK01000018">
    <property type="protein sequence ID" value="MVN23097.1"/>
    <property type="molecule type" value="Genomic_DNA"/>
</dbReference>
<evidence type="ECO:0000256" key="4">
    <source>
        <dbReference type="ARBA" id="ARBA00023136"/>
    </source>
</evidence>
<dbReference type="Proteomes" id="UP000462014">
    <property type="component" value="Unassembled WGS sequence"/>
</dbReference>
<dbReference type="PANTHER" id="PTHR30518">
    <property type="entry name" value="ENDOLYTIC MUREIN TRANSGLYCOSYLASE"/>
    <property type="match status" value="1"/>
</dbReference>
<dbReference type="Gene3D" id="3.30.160.60">
    <property type="entry name" value="Classic Zinc Finger"/>
    <property type="match status" value="1"/>
</dbReference>
<sequence length="354" mass="40928">MSEQNNQKPHLLKKFLIALGILLLLLLAFTGFNYYFKYYGPNVTDNQEYLYIHTGSNFNDVLKTIENEGIVKDTTSFMQVAYSMKYENRVKPGKYRLYKGMGNKKFIRMLFLGEQEPVDLAFHSSSRLRLKSQFAGYVAKKIEPDSASLLALLDSTSYLTKYGFTPDNVYTMFLPNTYKMFWNTSAEKFFNRMNEEYQKFWTPERKEKAKAAGLTPIQVSILASIVDAEALHDDEMPTIAGLYLNRLNRGMKLEADPTIIFALQDFTIRRVLNKYLTFNSPYNTYLNVGLPPGPIMMPSVNAVNAVLNYKKHNYIYMCAKEDFSGYHNFATNMADHLVNARKFQQALNQRNIKR</sequence>
<evidence type="ECO:0000313" key="8">
    <source>
        <dbReference type="EMBL" id="MVN23097.1"/>
    </source>
</evidence>
<evidence type="ECO:0000256" key="3">
    <source>
        <dbReference type="ARBA" id="ARBA00022989"/>
    </source>
</evidence>
<keyword evidence="6 7" id="KW-0961">Cell wall biogenesis/degradation</keyword>